<dbReference type="Proteomes" id="UP000189475">
    <property type="component" value="Unassembled WGS sequence"/>
</dbReference>
<name>A0A1R4B4M8_9VIBR</name>
<proteinExistence type="predicted"/>
<keyword evidence="2" id="KW-1185">Reference proteome</keyword>
<protein>
    <submittedName>
        <fullName evidence="1">Uncharacterized protein</fullName>
    </submittedName>
</protein>
<organism evidence="1 2">
    <name type="scientific">Vibrio palustris</name>
    <dbReference type="NCBI Taxonomy" id="1918946"/>
    <lineage>
        <taxon>Bacteria</taxon>
        <taxon>Pseudomonadati</taxon>
        <taxon>Pseudomonadota</taxon>
        <taxon>Gammaproteobacteria</taxon>
        <taxon>Vibrionales</taxon>
        <taxon>Vibrionaceae</taxon>
        <taxon>Vibrio</taxon>
    </lineage>
</organism>
<accession>A0A1R4B4M8</accession>
<gene>
    <name evidence="1" type="ORF">VPAL9027_01838</name>
</gene>
<evidence type="ECO:0000313" key="1">
    <source>
        <dbReference type="EMBL" id="SJL83859.1"/>
    </source>
</evidence>
<dbReference type="EMBL" id="FUFT01000005">
    <property type="protein sequence ID" value="SJL83859.1"/>
    <property type="molecule type" value="Genomic_DNA"/>
</dbReference>
<evidence type="ECO:0000313" key="2">
    <source>
        <dbReference type="Proteomes" id="UP000189475"/>
    </source>
</evidence>
<dbReference type="AlphaFoldDB" id="A0A1R4B4M8"/>
<reference evidence="1 2" key="1">
    <citation type="submission" date="2017-02" db="EMBL/GenBank/DDBJ databases">
        <authorList>
            <person name="Peterson S.W."/>
        </authorList>
    </citation>
    <scope>NUCLEOTIDE SEQUENCE [LARGE SCALE GENOMIC DNA]</scope>
    <source>
        <strain evidence="1 2">CECT 9027</strain>
    </source>
</reference>
<dbReference type="RefSeq" id="WP_077314273.1">
    <property type="nucleotide sequence ID" value="NZ_AP024888.1"/>
</dbReference>
<sequence length="68" mass="7678">MKQRLKICLSTTTSLLALAVSAYLYLFLSQEWALKLFVLLGSALIIHRYCCLVMSKLVPGETLESQEK</sequence>